<dbReference type="InterPro" id="IPR005123">
    <property type="entry name" value="Oxoglu/Fe-dep_dioxygenase_dom"/>
</dbReference>
<feature type="domain" description="Fe2OG dioxygenase" evidence="2">
    <location>
        <begin position="153"/>
        <end position="262"/>
    </location>
</feature>
<keyword evidence="1" id="KW-0479">Metal-binding</keyword>
<dbReference type="Pfam" id="PF03171">
    <property type="entry name" value="2OG-FeII_Oxy"/>
    <property type="match status" value="1"/>
</dbReference>
<sequence>MEHASERPEVAPNAVTTAILSLSEQPGQGKAALAKEIVDNLHRNGWLYLTNHGISDELITEAFSTAKALAKLDNEAPPPATEVRESYNYFPYAEQKFPKKELPDFAPAMAALFKAAYNLSLELLELIIVGLELPLDQAEVLRTAHSLVGTEKSNTKMRLLWYPPAKSDAAASRLGTHSDYGTITVLFQDQTGGLEAQNRDGRWTTVKPLSATGKGGAVLIQLGDMFQHWTSGRLHSSKHRVQLTNPAQAGATRQSIAFFLHPNDDHLISQLNGQKSDRDITMGDFLKNRFSISYGSD</sequence>
<dbReference type="OrthoDB" id="288590at2759"/>
<comment type="caution">
    <text evidence="3">The sequence shown here is derived from an EMBL/GenBank/DDBJ whole genome shotgun (WGS) entry which is preliminary data.</text>
</comment>
<dbReference type="InterPro" id="IPR027443">
    <property type="entry name" value="IPNS-like_sf"/>
</dbReference>
<proteinExistence type="inferred from homology"/>
<dbReference type="Gene3D" id="2.60.120.330">
    <property type="entry name" value="B-lactam Antibiotic, Isopenicillin N Synthase, Chain"/>
    <property type="match status" value="1"/>
</dbReference>
<dbReference type="PANTHER" id="PTHR47990">
    <property type="entry name" value="2-OXOGLUTARATE (2OG) AND FE(II)-DEPENDENT OXYGENASE SUPERFAMILY PROTEIN-RELATED"/>
    <property type="match status" value="1"/>
</dbReference>
<evidence type="ECO:0000313" key="3">
    <source>
        <dbReference type="EMBL" id="OQV20941.1"/>
    </source>
</evidence>
<dbReference type="GO" id="GO:0046872">
    <property type="term" value="F:metal ion binding"/>
    <property type="evidence" value="ECO:0007669"/>
    <property type="project" value="UniProtKB-KW"/>
</dbReference>
<dbReference type="EMBL" id="MTYJ01000026">
    <property type="protein sequence ID" value="OQV20941.1"/>
    <property type="molecule type" value="Genomic_DNA"/>
</dbReference>
<gene>
    <name evidence="3" type="ORF">BV898_05016</name>
</gene>
<evidence type="ECO:0000256" key="1">
    <source>
        <dbReference type="RuleBase" id="RU003682"/>
    </source>
</evidence>
<keyword evidence="1" id="KW-0560">Oxidoreductase</keyword>
<dbReference type="InterPro" id="IPR026992">
    <property type="entry name" value="DIOX_N"/>
</dbReference>
<dbReference type="SUPFAM" id="SSF51197">
    <property type="entry name" value="Clavaminate synthase-like"/>
    <property type="match status" value="1"/>
</dbReference>
<organism evidence="3 4">
    <name type="scientific">Hypsibius exemplaris</name>
    <name type="common">Freshwater tardigrade</name>
    <dbReference type="NCBI Taxonomy" id="2072580"/>
    <lineage>
        <taxon>Eukaryota</taxon>
        <taxon>Metazoa</taxon>
        <taxon>Ecdysozoa</taxon>
        <taxon>Tardigrada</taxon>
        <taxon>Eutardigrada</taxon>
        <taxon>Parachela</taxon>
        <taxon>Hypsibioidea</taxon>
        <taxon>Hypsibiidae</taxon>
        <taxon>Hypsibius</taxon>
    </lineage>
</organism>
<keyword evidence="1" id="KW-0408">Iron</keyword>
<reference evidence="4" key="1">
    <citation type="submission" date="2017-01" db="EMBL/GenBank/DDBJ databases">
        <title>Comparative genomics of anhydrobiosis in the tardigrade Hypsibius dujardini.</title>
        <authorList>
            <person name="Yoshida Y."/>
            <person name="Koutsovoulos G."/>
            <person name="Laetsch D."/>
            <person name="Stevens L."/>
            <person name="Kumar S."/>
            <person name="Horikawa D."/>
            <person name="Ishino K."/>
            <person name="Komine S."/>
            <person name="Tomita M."/>
            <person name="Blaxter M."/>
            <person name="Arakawa K."/>
        </authorList>
    </citation>
    <scope>NUCLEOTIDE SEQUENCE [LARGE SCALE GENOMIC DNA]</scope>
    <source>
        <strain evidence="4">Z151</strain>
    </source>
</reference>
<dbReference type="InterPro" id="IPR044861">
    <property type="entry name" value="IPNS-like_FE2OG_OXY"/>
</dbReference>
<dbReference type="PROSITE" id="PS51471">
    <property type="entry name" value="FE2OG_OXY"/>
    <property type="match status" value="1"/>
</dbReference>
<protein>
    <recommendedName>
        <fullName evidence="2">Fe2OG dioxygenase domain-containing protein</fullName>
    </recommendedName>
</protein>
<dbReference type="InterPro" id="IPR050231">
    <property type="entry name" value="Iron_ascorbate_oxido_reductase"/>
</dbReference>
<dbReference type="Proteomes" id="UP000192578">
    <property type="component" value="Unassembled WGS sequence"/>
</dbReference>
<evidence type="ECO:0000259" key="2">
    <source>
        <dbReference type="PROSITE" id="PS51471"/>
    </source>
</evidence>
<comment type="similarity">
    <text evidence="1">Belongs to the iron/ascorbate-dependent oxidoreductase family.</text>
</comment>
<name>A0A1W0X0F0_HYPEX</name>
<keyword evidence="4" id="KW-1185">Reference proteome</keyword>
<dbReference type="GO" id="GO:0016491">
    <property type="term" value="F:oxidoreductase activity"/>
    <property type="evidence" value="ECO:0007669"/>
    <property type="project" value="UniProtKB-KW"/>
</dbReference>
<evidence type="ECO:0000313" key="4">
    <source>
        <dbReference type="Proteomes" id="UP000192578"/>
    </source>
</evidence>
<dbReference type="AlphaFoldDB" id="A0A1W0X0F0"/>
<dbReference type="Pfam" id="PF14226">
    <property type="entry name" value="DIOX_N"/>
    <property type="match status" value="1"/>
</dbReference>
<accession>A0A1W0X0F0</accession>